<comment type="caution">
    <text evidence="2">The sequence shown here is derived from an EMBL/GenBank/DDBJ whole genome shotgun (WGS) entry which is preliminary data.</text>
</comment>
<keyword evidence="1" id="KW-0732">Signal</keyword>
<dbReference type="EMBL" id="CAJNOJ010000579">
    <property type="protein sequence ID" value="CAF1489363.1"/>
    <property type="molecule type" value="Genomic_DNA"/>
</dbReference>
<dbReference type="InterPro" id="IPR011050">
    <property type="entry name" value="Pectin_lyase_fold/virulence"/>
</dbReference>
<dbReference type="SUPFAM" id="SSF51126">
    <property type="entry name" value="Pectin lyase-like"/>
    <property type="match status" value="1"/>
</dbReference>
<organism evidence="2 4">
    <name type="scientific">Adineta ricciae</name>
    <name type="common">Rotifer</name>
    <dbReference type="NCBI Taxonomy" id="249248"/>
    <lineage>
        <taxon>Eukaryota</taxon>
        <taxon>Metazoa</taxon>
        <taxon>Spiralia</taxon>
        <taxon>Gnathifera</taxon>
        <taxon>Rotifera</taxon>
        <taxon>Eurotatoria</taxon>
        <taxon>Bdelloidea</taxon>
        <taxon>Adinetida</taxon>
        <taxon>Adinetidae</taxon>
        <taxon>Adineta</taxon>
    </lineage>
</organism>
<accession>A0A814XSP2</accession>
<dbReference type="Gene3D" id="2.160.20.10">
    <property type="entry name" value="Single-stranded right-handed beta-helix, Pectin lyase-like"/>
    <property type="match status" value="2"/>
</dbReference>
<dbReference type="OrthoDB" id="9986959at2759"/>
<keyword evidence="4" id="KW-1185">Reference proteome</keyword>
<protein>
    <recommendedName>
        <fullName evidence="5">Pectate lyase superfamily protein domain-containing protein</fullName>
    </recommendedName>
</protein>
<dbReference type="Proteomes" id="UP000663828">
    <property type="component" value="Unassembled WGS sequence"/>
</dbReference>
<name>A0A814XSP2_ADIRI</name>
<reference evidence="2" key="1">
    <citation type="submission" date="2021-02" db="EMBL/GenBank/DDBJ databases">
        <authorList>
            <person name="Nowell W R."/>
        </authorList>
    </citation>
    <scope>NUCLEOTIDE SEQUENCE</scope>
</reference>
<dbReference type="AlphaFoldDB" id="A0A814XSP2"/>
<evidence type="ECO:0000313" key="4">
    <source>
        <dbReference type="Proteomes" id="UP000663828"/>
    </source>
</evidence>
<feature type="signal peptide" evidence="1">
    <location>
        <begin position="1"/>
        <end position="22"/>
    </location>
</feature>
<evidence type="ECO:0000313" key="3">
    <source>
        <dbReference type="EMBL" id="CAF1489363.1"/>
    </source>
</evidence>
<proteinExistence type="predicted"/>
<evidence type="ECO:0000256" key="1">
    <source>
        <dbReference type="SAM" id="SignalP"/>
    </source>
</evidence>
<evidence type="ECO:0008006" key="5">
    <source>
        <dbReference type="Google" id="ProtNLM"/>
    </source>
</evidence>
<evidence type="ECO:0000313" key="2">
    <source>
        <dbReference type="EMBL" id="CAF1219961.1"/>
    </source>
</evidence>
<dbReference type="Proteomes" id="UP000663852">
    <property type="component" value="Unassembled WGS sequence"/>
</dbReference>
<sequence length="587" mass="63740">MGFVYGCLIFLIVSLCYLDIEGRTFLVSNYSAYPNDNIDDTSGIQNALNDAASYGRNNIVLFESGTYDCFGGFTIYGATNLTIMGQGMYETLLLGHRPSGMFWIQGINTMLISSLSIDYDPLPFTAGYVVNATSTYLDVQIVPPHRPDINRQVSAILRYDPTLMRPAIGSRAYEVYQTPPNNANTTLVSNGVLRIPVAWQMYFGIGDAIVARYVSTGHVISGQSLTNITIKSVTIYTGWYMALTFKVAGLNVIDFHVKPRAGRWLSTSADCMHFGDARNYINIFNSSCEGQGDDGLNVHAYYYKVTEIFNSTALTLTEYNWPEVLNVGVGTNLEFVSGQQPFVGYATATIVSLTGNGGNSKLFIFANPINASVGDWAVVADTPTVTIRNFTAANNRARGILLQARNITVTQSLFNQTSGPAVLFGASLYWHEGPTARNVTLDQNVYISCNEGIAQGNGVISISPDLIAPVPVITNIQITSSTFLNGQYSKYPIQSSNGGGVSIRNNYFSMKNYSNPIVILCNSQNISAFNNTVISNASVISQFVTYASTGACNSSLSSYINLPDSAFNASFRPPVIATSLGVQINNF</sequence>
<dbReference type="InterPro" id="IPR012334">
    <property type="entry name" value="Pectin_lyas_fold"/>
</dbReference>
<dbReference type="EMBL" id="CAJNOR010001919">
    <property type="protein sequence ID" value="CAF1219961.1"/>
    <property type="molecule type" value="Genomic_DNA"/>
</dbReference>
<gene>
    <name evidence="3" type="ORF">EDS130_LOCUS41926</name>
    <name evidence="2" type="ORF">XAT740_LOCUS24653</name>
</gene>
<feature type="chain" id="PRO_5036411112" description="Pectate lyase superfamily protein domain-containing protein" evidence="1">
    <location>
        <begin position="23"/>
        <end position="587"/>
    </location>
</feature>